<dbReference type="PROSITE" id="PS51186">
    <property type="entry name" value="GNAT"/>
    <property type="match status" value="1"/>
</dbReference>
<dbReference type="RefSeq" id="WP_174496748.1">
    <property type="nucleotide sequence ID" value="NZ_CADDWK010000009.1"/>
</dbReference>
<dbReference type="InterPro" id="IPR016181">
    <property type="entry name" value="Acyl_CoA_acyltransferase"/>
</dbReference>
<dbReference type="EMBL" id="JACHGH010000007">
    <property type="protein sequence ID" value="MBB6454158.1"/>
    <property type="molecule type" value="Genomic_DNA"/>
</dbReference>
<dbReference type="GO" id="GO:0008080">
    <property type="term" value="F:N-acetyltransferase activity"/>
    <property type="evidence" value="ECO:0007669"/>
    <property type="project" value="InterPro"/>
</dbReference>
<protein>
    <submittedName>
        <fullName evidence="4">Ribosomal protein S18 acetylase RimI-like enzyme</fullName>
    </submittedName>
</protein>
<gene>
    <name evidence="4" type="ORF">HNQ94_002609</name>
</gene>
<evidence type="ECO:0000256" key="1">
    <source>
        <dbReference type="ARBA" id="ARBA00022679"/>
    </source>
</evidence>
<reference evidence="4 5" key="1">
    <citation type="submission" date="2020-08" db="EMBL/GenBank/DDBJ databases">
        <title>Genomic Encyclopedia of Type Strains, Phase IV (KMG-IV): sequencing the most valuable type-strain genomes for metagenomic binning, comparative biology and taxonomic classification.</title>
        <authorList>
            <person name="Goeker M."/>
        </authorList>
    </citation>
    <scope>NUCLEOTIDE SEQUENCE [LARGE SCALE GENOMIC DNA]</scope>
    <source>
        <strain evidence="4 5">DSM 19612</strain>
    </source>
</reference>
<keyword evidence="5" id="KW-1185">Reference proteome</keyword>
<dbReference type="SUPFAM" id="SSF55729">
    <property type="entry name" value="Acyl-CoA N-acyltransferases (Nat)"/>
    <property type="match status" value="1"/>
</dbReference>
<keyword evidence="2" id="KW-0012">Acyltransferase</keyword>
<name>A0A841Q6X8_9BACI</name>
<keyword evidence="4" id="KW-0689">Ribosomal protein</keyword>
<dbReference type="Pfam" id="PF00583">
    <property type="entry name" value="Acetyltransf_1"/>
    <property type="match status" value="1"/>
</dbReference>
<dbReference type="Proteomes" id="UP000581688">
    <property type="component" value="Unassembled WGS sequence"/>
</dbReference>
<dbReference type="InterPro" id="IPR045039">
    <property type="entry name" value="NSI-like"/>
</dbReference>
<sequence>MEEVRIVNDLTDVDWEELQSLFHAVGWDRPSAEKLKIAFTSSYLVSLAYLDGKLIGCGRVISDGQFYGSIYDVIVHPLYQGNKIGKKVMDNILHKMSDIPFIHLTATHGKEGFYNKLGLRKHKTAMARYLDANKEKEYLE</sequence>
<dbReference type="AlphaFoldDB" id="A0A841Q6X8"/>
<feature type="domain" description="N-acetyltransferase" evidence="3">
    <location>
        <begin position="5"/>
        <end position="140"/>
    </location>
</feature>
<dbReference type="GO" id="GO:0005737">
    <property type="term" value="C:cytoplasm"/>
    <property type="evidence" value="ECO:0007669"/>
    <property type="project" value="TreeGrafter"/>
</dbReference>
<evidence type="ECO:0000313" key="4">
    <source>
        <dbReference type="EMBL" id="MBB6454158.1"/>
    </source>
</evidence>
<evidence type="ECO:0000256" key="2">
    <source>
        <dbReference type="ARBA" id="ARBA00023315"/>
    </source>
</evidence>
<dbReference type="PANTHER" id="PTHR43626:SF4">
    <property type="entry name" value="GCN5-RELATED N-ACETYLTRANSFERASE 2, CHLOROPLASTIC"/>
    <property type="match status" value="1"/>
</dbReference>
<dbReference type="GO" id="GO:0005840">
    <property type="term" value="C:ribosome"/>
    <property type="evidence" value="ECO:0007669"/>
    <property type="project" value="UniProtKB-KW"/>
</dbReference>
<comment type="caution">
    <text evidence="4">The sequence shown here is derived from an EMBL/GenBank/DDBJ whole genome shotgun (WGS) entry which is preliminary data.</text>
</comment>
<organism evidence="4 5">
    <name type="scientific">Salirhabdus euzebyi</name>
    <dbReference type="NCBI Taxonomy" id="394506"/>
    <lineage>
        <taxon>Bacteria</taxon>
        <taxon>Bacillati</taxon>
        <taxon>Bacillota</taxon>
        <taxon>Bacilli</taxon>
        <taxon>Bacillales</taxon>
        <taxon>Bacillaceae</taxon>
        <taxon>Salirhabdus</taxon>
    </lineage>
</organism>
<evidence type="ECO:0000259" key="3">
    <source>
        <dbReference type="PROSITE" id="PS51186"/>
    </source>
</evidence>
<dbReference type="InterPro" id="IPR000182">
    <property type="entry name" value="GNAT_dom"/>
</dbReference>
<dbReference type="CDD" id="cd04301">
    <property type="entry name" value="NAT_SF"/>
    <property type="match status" value="1"/>
</dbReference>
<dbReference type="Gene3D" id="3.40.630.30">
    <property type="match status" value="1"/>
</dbReference>
<keyword evidence="4" id="KW-0687">Ribonucleoprotein</keyword>
<proteinExistence type="predicted"/>
<accession>A0A841Q6X8</accession>
<keyword evidence="1" id="KW-0808">Transferase</keyword>
<dbReference type="PANTHER" id="PTHR43626">
    <property type="entry name" value="ACYL-COA N-ACYLTRANSFERASE"/>
    <property type="match status" value="1"/>
</dbReference>
<evidence type="ECO:0000313" key="5">
    <source>
        <dbReference type="Proteomes" id="UP000581688"/>
    </source>
</evidence>